<reference evidence="2" key="1">
    <citation type="journal article" date="2021" name="Sci. Rep.">
        <title>Diploid genomic architecture of Nitzschia inconspicua, an elite biomass production diatom.</title>
        <authorList>
            <person name="Oliver A."/>
            <person name="Podell S."/>
            <person name="Pinowska A."/>
            <person name="Traller J.C."/>
            <person name="Smith S.R."/>
            <person name="McClure R."/>
            <person name="Beliaev A."/>
            <person name="Bohutskyi P."/>
            <person name="Hill E.A."/>
            <person name="Rabines A."/>
            <person name="Zheng H."/>
            <person name="Allen L.Z."/>
            <person name="Kuo A."/>
            <person name="Grigoriev I.V."/>
            <person name="Allen A.E."/>
            <person name="Hazlebeck D."/>
            <person name="Allen E.E."/>
        </authorList>
    </citation>
    <scope>NUCLEOTIDE SEQUENCE</scope>
    <source>
        <strain evidence="2">Hildebrandi</strain>
    </source>
</reference>
<proteinExistence type="predicted"/>
<dbReference type="AlphaFoldDB" id="A0A9K3P9T8"/>
<name>A0A9K3P9T8_9STRA</name>
<dbReference type="EMBL" id="JAGRRH010000087">
    <property type="protein sequence ID" value="KAG7337349.1"/>
    <property type="molecule type" value="Genomic_DNA"/>
</dbReference>
<feature type="compositionally biased region" description="Acidic residues" evidence="1">
    <location>
        <begin position="331"/>
        <end position="349"/>
    </location>
</feature>
<protein>
    <submittedName>
        <fullName evidence="2">Uncharacterized protein</fullName>
    </submittedName>
</protein>
<evidence type="ECO:0000313" key="3">
    <source>
        <dbReference type="EMBL" id="KAG7375027.1"/>
    </source>
</evidence>
<dbReference type="Proteomes" id="UP000693970">
    <property type="component" value="Unassembled WGS sequence"/>
</dbReference>
<comment type="caution">
    <text evidence="2">The sequence shown here is derived from an EMBL/GenBank/DDBJ whole genome shotgun (WGS) entry which is preliminary data.</text>
</comment>
<evidence type="ECO:0000313" key="2">
    <source>
        <dbReference type="EMBL" id="KAG7337349.1"/>
    </source>
</evidence>
<accession>A0A9K3P9T8</accession>
<keyword evidence="4" id="KW-1185">Reference proteome</keyword>
<dbReference type="EMBL" id="JAGRRH010000001">
    <property type="protein sequence ID" value="KAG7375027.1"/>
    <property type="molecule type" value="Genomic_DNA"/>
</dbReference>
<feature type="region of interest" description="Disordered" evidence="1">
    <location>
        <begin position="331"/>
        <end position="356"/>
    </location>
</feature>
<evidence type="ECO:0000313" key="4">
    <source>
        <dbReference type="Proteomes" id="UP000693970"/>
    </source>
</evidence>
<organism evidence="2 4">
    <name type="scientific">Nitzschia inconspicua</name>
    <dbReference type="NCBI Taxonomy" id="303405"/>
    <lineage>
        <taxon>Eukaryota</taxon>
        <taxon>Sar</taxon>
        <taxon>Stramenopiles</taxon>
        <taxon>Ochrophyta</taxon>
        <taxon>Bacillariophyta</taxon>
        <taxon>Bacillariophyceae</taxon>
        <taxon>Bacillariophycidae</taxon>
        <taxon>Bacillariales</taxon>
        <taxon>Bacillariaceae</taxon>
        <taxon>Nitzschia</taxon>
    </lineage>
</organism>
<reference evidence="2" key="2">
    <citation type="submission" date="2021-04" db="EMBL/GenBank/DDBJ databases">
        <authorList>
            <person name="Podell S."/>
        </authorList>
    </citation>
    <scope>NUCLEOTIDE SEQUENCE</scope>
    <source>
        <strain evidence="2">Hildebrandi</strain>
    </source>
</reference>
<sequence>MVTTRRSSGGKVAASVDPFRDRKHQRRLAVLAAGIHRLGQDTNECFDLVQQILAQAAQGTNAENIQVHNRKQANERTTGRNVVLHTAITWGWRDPSLTSARREYIAKAACRQVAYDMGYPAPLAHTRLPHWYGLVHAAITTGENADLCSPSNSGRATNVDIIDEGHPGYLREMYRYAERVCARASRNTRYSVDVDILQAINSGEWIQLLVTEGMTAEALLEEIKTHYDLDEYVSDRLVIGSPETNMLDLGIWMSIQAVVTRVHRRRGSQLDALARSVEDAWNNYLSPSAFQNVHERLKIVLHCIVDDNGGNSLVERKRGKLFRDCMILEIDDDDDNDDLEPPNDDDFDDNDNRSTS</sequence>
<evidence type="ECO:0000256" key="1">
    <source>
        <dbReference type="SAM" id="MobiDB-lite"/>
    </source>
</evidence>
<gene>
    <name evidence="3" type="ORF">IV203_014122</name>
    <name evidence="2" type="ORF">IV203_014311</name>
</gene>